<proteinExistence type="predicted"/>
<dbReference type="AlphaFoldDB" id="A0A162K3P5"/>
<organism evidence="1 2">
    <name type="scientific">Cordyceps fumosorosea (strain ARSEF 2679)</name>
    <name type="common">Isaria fumosorosea</name>
    <dbReference type="NCBI Taxonomy" id="1081104"/>
    <lineage>
        <taxon>Eukaryota</taxon>
        <taxon>Fungi</taxon>
        <taxon>Dikarya</taxon>
        <taxon>Ascomycota</taxon>
        <taxon>Pezizomycotina</taxon>
        <taxon>Sordariomycetes</taxon>
        <taxon>Hypocreomycetidae</taxon>
        <taxon>Hypocreales</taxon>
        <taxon>Cordycipitaceae</taxon>
        <taxon>Cordyceps</taxon>
    </lineage>
</organism>
<keyword evidence="2" id="KW-1185">Reference proteome</keyword>
<dbReference type="OrthoDB" id="3886018at2759"/>
<dbReference type="Proteomes" id="UP000076744">
    <property type="component" value="Unassembled WGS sequence"/>
</dbReference>
<reference evidence="1 2" key="1">
    <citation type="journal article" date="2016" name="Genome Biol. Evol.">
        <title>Divergent and convergent evolution of fungal pathogenicity.</title>
        <authorList>
            <person name="Shang Y."/>
            <person name="Xiao G."/>
            <person name="Zheng P."/>
            <person name="Cen K."/>
            <person name="Zhan S."/>
            <person name="Wang C."/>
        </authorList>
    </citation>
    <scope>NUCLEOTIDE SEQUENCE [LARGE SCALE GENOMIC DNA]</scope>
    <source>
        <strain evidence="1 2">ARSEF 2679</strain>
    </source>
</reference>
<dbReference type="RefSeq" id="XP_018700007.1">
    <property type="nucleotide sequence ID" value="XM_018852799.1"/>
</dbReference>
<sequence>MTPSLDALSVELMQCILYNLEIADVGALRLASRAANARILRTNYPECFRTKRWLWLDTRSLQLFVRLTAVGQPACSLENLTIVGAAVSSPDELDETSQHRALLAKAFENLKAGSQIGALRSLALTVALRPEEDISPSDEEVSGSEGCKSSGFPTQDFRHWPYVWDLAQQALAVTLHALGDSGLGVLEQLDLFMAPQGCSLYLQKFVDIPVQFPASMASFQGVKELKVSLSPPMKAPMYDGDGFVEEETEVLDDNGRAVAYPANILQDVVRTLIVMAPELETLDLHWFSLNRETRPHDMHPDEAPATLTKPLRDCCLRGLSVSDAQLLAFLQSTRPARVHFEYMQMLGGGWDTVLQHIISASSGIKACHFREVDHTL</sequence>
<gene>
    <name evidence="1" type="ORF">ISF_09196</name>
</gene>
<evidence type="ECO:0000313" key="2">
    <source>
        <dbReference type="Proteomes" id="UP000076744"/>
    </source>
</evidence>
<dbReference type="EMBL" id="AZHB01000043">
    <property type="protein sequence ID" value="OAA52918.1"/>
    <property type="molecule type" value="Genomic_DNA"/>
</dbReference>
<evidence type="ECO:0000313" key="1">
    <source>
        <dbReference type="EMBL" id="OAA52918.1"/>
    </source>
</evidence>
<name>A0A162K3P5_CORFA</name>
<accession>A0A162K3P5</accession>
<protein>
    <submittedName>
        <fullName evidence="1">F-box domain protein</fullName>
    </submittedName>
</protein>
<dbReference type="GeneID" id="30025488"/>
<comment type="caution">
    <text evidence="1">The sequence shown here is derived from an EMBL/GenBank/DDBJ whole genome shotgun (WGS) entry which is preliminary data.</text>
</comment>